<evidence type="ECO:0000256" key="1">
    <source>
        <dbReference type="ARBA" id="ARBA00004571"/>
    </source>
</evidence>
<dbReference type="Pfam" id="PF10531">
    <property type="entry name" value="SLBB"/>
    <property type="match status" value="4"/>
</dbReference>
<dbReference type="PANTHER" id="PTHR33619">
    <property type="entry name" value="POLYSACCHARIDE EXPORT PROTEIN GFCE-RELATED"/>
    <property type="match status" value="1"/>
</dbReference>
<sequence length="806" mass="87393">MKCFDVDGILNLSAMGLLGVFQQLRFKQLRFKQLRLKQTSAKLLSVTLLNTALLMPGGIQAAEVSPAMLLQAQSMSQSMSAAEQEKLAKQFGFDRSQIKGDTGAATELALPAEPLKQAQQVEVLAPNPQRLRFGEDLFNHKVSSFSVTDNALVPKDYRLGTGDELQIALYGKETDNYLLEIGREGEVQLPKVGPLVLAGLQFEDARDLIQRQVQERLIGVDAVVTMGRMRAISVFMAGELKVPGSYSVSALSTVSQALFVAGGVSPIGTLRNIQVKRAGRTIAVFDTYDLLLRGDIDQDVRLQSGDVVFVPPYDRLAIITGEVKRPMAYELADNETAANLVDMAGGYARDAYPAAAVLLRKAQGKNLPTVLNVDLVANLTAVKLFDGDTLRIPPSSAAYDNAIEIKGAVVRPGIYGWFDGQRVSDLLSSVKGDLLPTVDVNYALIVREKNQRLEIEINSFNIGDAILHPGSHMDPLLAPRDQLILFNLVDLAGLTAANTRQALLAPILKKLGAQAKQGQPVEIVSISGAVKAPGDYPLEPGDRTYDLLFAAGGLDDSVYLPAAELRRIVNQGSGAVATDYQELSLEYTDDIDSVNNVLLQSRDHLMVRSIPDWNPSESVEVTGEVKFPGRYRIRRGETLSQVVARAGGLTPDAFSQGAVFTRDAIAKQESERAREFASNIRNSFAASLLTQEVQSTSFDEIGTITQALDDFTGKGRMLINLESALTGDVDADLVVVGGDQLQIPPVSHTITVIGEVRRQGTHSFTRNLEVKDYVNLSAGMTARADKKEVYIVKADGSVVIPQTSWV</sequence>
<evidence type="ECO:0000256" key="4">
    <source>
        <dbReference type="ARBA" id="ARBA00022452"/>
    </source>
</evidence>
<dbReference type="Proteomes" id="UP000754644">
    <property type="component" value="Unassembled WGS sequence"/>
</dbReference>
<dbReference type="InterPro" id="IPR049712">
    <property type="entry name" value="Poly_export"/>
</dbReference>
<dbReference type="InterPro" id="IPR003715">
    <property type="entry name" value="Poly_export_N"/>
</dbReference>
<evidence type="ECO:0000313" key="18">
    <source>
        <dbReference type="EMBL" id="NQV64906.1"/>
    </source>
</evidence>
<keyword evidence="3" id="KW-0813">Transport</keyword>
<keyword evidence="9" id="KW-0406">Ion transport</keyword>
<keyword evidence="4" id="KW-1134">Transmembrane beta strand</keyword>
<evidence type="ECO:0000256" key="10">
    <source>
        <dbReference type="ARBA" id="ARBA00023114"/>
    </source>
</evidence>
<dbReference type="EMBL" id="JABMOJ010000223">
    <property type="protein sequence ID" value="NQV64906.1"/>
    <property type="molecule type" value="Genomic_DNA"/>
</dbReference>
<evidence type="ECO:0000256" key="14">
    <source>
        <dbReference type="ARBA" id="ARBA00023288"/>
    </source>
</evidence>
<dbReference type="Pfam" id="PF02563">
    <property type="entry name" value="Poly_export"/>
    <property type="match status" value="1"/>
</dbReference>
<evidence type="ECO:0000256" key="12">
    <source>
        <dbReference type="ARBA" id="ARBA00023139"/>
    </source>
</evidence>
<evidence type="ECO:0000256" key="6">
    <source>
        <dbReference type="ARBA" id="ARBA00022692"/>
    </source>
</evidence>
<dbReference type="GO" id="GO:0015288">
    <property type="term" value="F:porin activity"/>
    <property type="evidence" value="ECO:0007669"/>
    <property type="project" value="UniProtKB-KW"/>
</dbReference>
<evidence type="ECO:0000256" key="2">
    <source>
        <dbReference type="ARBA" id="ARBA00009450"/>
    </source>
</evidence>
<gene>
    <name evidence="18" type="ORF">HQ497_06030</name>
</gene>
<organism evidence="18 19">
    <name type="scientific">SAR86 cluster bacterium</name>
    <dbReference type="NCBI Taxonomy" id="2030880"/>
    <lineage>
        <taxon>Bacteria</taxon>
        <taxon>Pseudomonadati</taxon>
        <taxon>Pseudomonadota</taxon>
        <taxon>Gammaproteobacteria</taxon>
        <taxon>SAR86 cluster</taxon>
    </lineage>
</organism>
<keyword evidence="5" id="KW-0762">Sugar transport</keyword>
<feature type="non-terminal residue" evidence="18">
    <location>
        <position position="806"/>
    </location>
</feature>
<dbReference type="InterPro" id="IPR054765">
    <property type="entry name" value="SLBB_dom"/>
</dbReference>
<keyword evidence="6" id="KW-0812">Transmembrane</keyword>
<dbReference type="InterPro" id="IPR019554">
    <property type="entry name" value="Soluble_ligand-bd"/>
</dbReference>
<dbReference type="PANTHER" id="PTHR33619:SF3">
    <property type="entry name" value="POLYSACCHARIDE EXPORT PROTEIN GFCE-RELATED"/>
    <property type="match status" value="1"/>
</dbReference>
<comment type="caution">
    <text evidence="18">The sequence shown here is derived from an EMBL/GenBank/DDBJ whole genome shotgun (WGS) entry which is preliminary data.</text>
</comment>
<dbReference type="GO" id="GO:0009279">
    <property type="term" value="C:cell outer membrane"/>
    <property type="evidence" value="ECO:0007669"/>
    <property type="project" value="UniProtKB-SubCell"/>
</dbReference>
<protein>
    <submittedName>
        <fullName evidence="18">SLBB domain-containing protein</fullName>
    </submittedName>
</protein>
<keyword evidence="7" id="KW-0732">Signal</keyword>
<name>A0A973A9N1_9GAMM</name>
<evidence type="ECO:0000256" key="9">
    <source>
        <dbReference type="ARBA" id="ARBA00023065"/>
    </source>
</evidence>
<reference evidence="18" key="1">
    <citation type="submission" date="2020-05" db="EMBL/GenBank/DDBJ databases">
        <title>Sulfur intermediates as new biogeochemical hubs in an aquatic model microbial ecosystem.</title>
        <authorList>
            <person name="Vigneron A."/>
        </authorList>
    </citation>
    <scope>NUCLEOTIDE SEQUENCE</scope>
    <source>
        <strain evidence="18">Bin.250</strain>
    </source>
</reference>
<evidence type="ECO:0000256" key="8">
    <source>
        <dbReference type="ARBA" id="ARBA00023047"/>
    </source>
</evidence>
<feature type="domain" description="Soluble ligand binding" evidence="16">
    <location>
        <begin position="750"/>
        <end position="798"/>
    </location>
</feature>
<keyword evidence="10" id="KW-0626">Porin</keyword>
<feature type="domain" description="Soluble ligand binding" evidence="16">
    <location>
        <begin position="319"/>
        <end position="364"/>
    </location>
</feature>
<evidence type="ECO:0000259" key="17">
    <source>
        <dbReference type="Pfam" id="PF22461"/>
    </source>
</evidence>
<keyword evidence="12" id="KW-0564">Palmitate</keyword>
<evidence type="ECO:0000259" key="16">
    <source>
        <dbReference type="Pfam" id="PF10531"/>
    </source>
</evidence>
<evidence type="ECO:0000313" key="19">
    <source>
        <dbReference type="Proteomes" id="UP000754644"/>
    </source>
</evidence>
<comment type="similarity">
    <text evidence="2">Belongs to the BexD/CtrA/VexA family.</text>
</comment>
<dbReference type="GO" id="GO:0046930">
    <property type="term" value="C:pore complex"/>
    <property type="evidence" value="ECO:0007669"/>
    <property type="project" value="UniProtKB-KW"/>
</dbReference>
<comment type="subcellular location">
    <subcellularLocation>
        <location evidence="1">Cell outer membrane</location>
        <topology evidence="1">Multi-pass membrane protein</topology>
    </subcellularLocation>
</comment>
<keyword evidence="13" id="KW-0998">Cell outer membrane</keyword>
<proteinExistence type="inferred from homology"/>
<evidence type="ECO:0000259" key="15">
    <source>
        <dbReference type="Pfam" id="PF02563"/>
    </source>
</evidence>
<evidence type="ECO:0000256" key="7">
    <source>
        <dbReference type="ARBA" id="ARBA00022729"/>
    </source>
</evidence>
<feature type="domain" description="Polysaccharide export protein N-terminal" evidence="15">
    <location>
        <begin position="153"/>
        <end position="224"/>
    </location>
</feature>
<feature type="domain" description="Soluble ligand binding" evidence="16">
    <location>
        <begin position="523"/>
        <end position="570"/>
    </location>
</feature>
<feature type="domain" description="Soluble ligand binding" evidence="16">
    <location>
        <begin position="619"/>
        <end position="653"/>
    </location>
</feature>
<evidence type="ECO:0000256" key="3">
    <source>
        <dbReference type="ARBA" id="ARBA00022448"/>
    </source>
</evidence>
<evidence type="ECO:0000256" key="13">
    <source>
        <dbReference type="ARBA" id="ARBA00023237"/>
    </source>
</evidence>
<keyword evidence="11" id="KW-0472">Membrane</keyword>
<evidence type="ECO:0000256" key="11">
    <source>
        <dbReference type="ARBA" id="ARBA00023136"/>
    </source>
</evidence>
<accession>A0A973A9N1</accession>
<dbReference type="GO" id="GO:0015159">
    <property type="term" value="F:polysaccharide transmembrane transporter activity"/>
    <property type="evidence" value="ECO:0007669"/>
    <property type="project" value="InterPro"/>
</dbReference>
<feature type="domain" description="SLBB" evidence="17">
    <location>
        <begin position="234"/>
        <end position="310"/>
    </location>
</feature>
<keyword evidence="14" id="KW-0449">Lipoprotein</keyword>
<dbReference type="Pfam" id="PF22461">
    <property type="entry name" value="SLBB_2"/>
    <property type="match status" value="1"/>
</dbReference>
<dbReference type="AlphaFoldDB" id="A0A973A9N1"/>
<keyword evidence="8" id="KW-0625">Polysaccharide transport</keyword>
<dbReference type="GO" id="GO:0006811">
    <property type="term" value="P:monoatomic ion transport"/>
    <property type="evidence" value="ECO:0007669"/>
    <property type="project" value="UniProtKB-KW"/>
</dbReference>
<evidence type="ECO:0000256" key="5">
    <source>
        <dbReference type="ARBA" id="ARBA00022597"/>
    </source>
</evidence>
<dbReference type="Gene3D" id="3.10.560.10">
    <property type="entry name" value="Outer membrane lipoprotein wza domain like"/>
    <property type="match status" value="5"/>
</dbReference>